<evidence type="ECO:0000256" key="11">
    <source>
        <dbReference type="ARBA" id="ARBA00023180"/>
    </source>
</evidence>
<keyword evidence="11" id="KW-0325">Glycoprotein</keyword>
<feature type="chain" id="PRO_5043853844" description="Leucine-rich repeat-containing N-terminal plant-type domain-containing protein" evidence="12">
    <location>
        <begin position="24"/>
        <end position="726"/>
    </location>
</feature>
<accession>A0AAV5BW79</accession>
<evidence type="ECO:0000256" key="5">
    <source>
        <dbReference type="ARBA" id="ARBA00022692"/>
    </source>
</evidence>
<keyword evidence="10" id="KW-0675">Receptor</keyword>
<protein>
    <recommendedName>
        <fullName evidence="17">Leucine-rich repeat-containing N-terminal plant-type domain-containing protein</fullName>
    </recommendedName>
</protein>
<keyword evidence="9" id="KW-0472">Membrane</keyword>
<feature type="domain" description="Leucine-rich repeat-containing N-terminal plant-type" evidence="13">
    <location>
        <begin position="27"/>
        <end position="63"/>
    </location>
</feature>
<keyword evidence="4" id="KW-0433">Leucine-rich repeat</keyword>
<keyword evidence="8" id="KW-1133">Transmembrane helix</keyword>
<evidence type="ECO:0000256" key="1">
    <source>
        <dbReference type="ARBA" id="ARBA00004251"/>
    </source>
</evidence>
<dbReference type="FunFam" id="3.80.10.10:FF:000041">
    <property type="entry name" value="LRR receptor-like serine/threonine-protein kinase ERECTA"/>
    <property type="match status" value="1"/>
</dbReference>
<sequence>MAFFSLVTLVPLLLLSLASPASSCTEQEKGSLLQFLAGLSQDNGLAASWRSGSNCCKWEGITCGGNGNGAVTEISLALRGLEGRLSPSLGNLTSLQHLNLSYNSFSGDLPSELLASSSIIVLDVSFNHLSRVLQHQQKLNSSVPLQVLNISSNHFTGEFSSILWEKKSNLVALNASNNSFQGWMPSSFCVSSLSFAMLDLCHNQFRGSIPAGLGECSALIVLRAGHNNLNGTLPDELFDASSLEHLSFEENSLHGILDGARIINLQNLSVLNLEGNNFVGRIPDSVGHLKRLEELRLGDNSMSGELPSTLSNCTKLIAIDLKHNYFSGELTRVNFSTLTNLKTLDLLYNHFIGVIPESIYSCRNLTALRLSSNKLHGQLSPRIGNLKSLNFLSIVSNNIVNITNTLHILKNLRNLTFLFIGHNFMHEFMPQDEMIDGFQSLQVLSISGCLLSGPIPYWLSNLRNLEMLFLEGNRFNGTIPAWINSLESLFYLNISNNTLTGEIPAALMDMQMLKRGKTTTHVDPRMFQLTVYFGRSLQYRISNGFPKVLNLSCNLLTGEIPQQIGNLTNLQALDLSNNNLIGRIPSVLNHMHFLAEFNIANNDLEGPIPTGGQFSTFPNSSFEGNPKLCGLLYDLLVMPKYLCYTLFTASRVFMARVHAPFPLPTTNPPPRLTRLPLVLLCSPLHNAVIEKGISALFASYLRSTFVRLVVTDLDNASLLAYIWHPT</sequence>
<evidence type="ECO:0000313" key="16">
    <source>
        <dbReference type="Proteomes" id="UP001054889"/>
    </source>
</evidence>
<dbReference type="GO" id="GO:0005886">
    <property type="term" value="C:plasma membrane"/>
    <property type="evidence" value="ECO:0007669"/>
    <property type="project" value="UniProtKB-SubCell"/>
</dbReference>
<keyword evidence="7" id="KW-0677">Repeat</keyword>
<dbReference type="SUPFAM" id="SSF52047">
    <property type="entry name" value="RNI-like"/>
    <property type="match status" value="1"/>
</dbReference>
<keyword evidence="6 12" id="KW-0732">Signal</keyword>
<evidence type="ECO:0008006" key="17">
    <source>
        <dbReference type="Google" id="ProtNLM"/>
    </source>
</evidence>
<dbReference type="InterPro" id="IPR055414">
    <property type="entry name" value="LRR_R13L4/SHOC2-like"/>
</dbReference>
<organism evidence="15 16">
    <name type="scientific">Eleusine coracana subsp. coracana</name>
    <dbReference type="NCBI Taxonomy" id="191504"/>
    <lineage>
        <taxon>Eukaryota</taxon>
        <taxon>Viridiplantae</taxon>
        <taxon>Streptophyta</taxon>
        <taxon>Embryophyta</taxon>
        <taxon>Tracheophyta</taxon>
        <taxon>Spermatophyta</taxon>
        <taxon>Magnoliopsida</taxon>
        <taxon>Liliopsida</taxon>
        <taxon>Poales</taxon>
        <taxon>Poaceae</taxon>
        <taxon>PACMAD clade</taxon>
        <taxon>Chloridoideae</taxon>
        <taxon>Cynodonteae</taxon>
        <taxon>Eleusininae</taxon>
        <taxon>Eleusine</taxon>
    </lineage>
</organism>
<dbReference type="FunFam" id="3.80.10.10:FF:000213">
    <property type="entry name" value="Tyrosine-sulfated glycopeptide receptor 1"/>
    <property type="match status" value="1"/>
</dbReference>
<dbReference type="InterPro" id="IPR013210">
    <property type="entry name" value="LRR_N_plant-typ"/>
</dbReference>
<evidence type="ECO:0000256" key="6">
    <source>
        <dbReference type="ARBA" id="ARBA00022729"/>
    </source>
</evidence>
<dbReference type="Gene3D" id="3.80.10.10">
    <property type="entry name" value="Ribonuclease Inhibitor"/>
    <property type="match status" value="3"/>
</dbReference>
<name>A0AAV5BW79_ELECO</name>
<feature type="domain" description="Disease resistance R13L4/SHOC-2-like LRR" evidence="14">
    <location>
        <begin position="337"/>
        <end position="502"/>
    </location>
</feature>
<comment type="similarity">
    <text evidence="2">Belongs to the RLP family.</text>
</comment>
<dbReference type="PANTHER" id="PTHR48052:SF81">
    <property type="entry name" value="LEUCINE-RICH REPEAT-CONTAINING N-TERMINAL PLANT-TYPE DOMAIN-CONTAINING PROTEIN"/>
    <property type="match status" value="1"/>
</dbReference>
<evidence type="ECO:0000256" key="8">
    <source>
        <dbReference type="ARBA" id="ARBA00022989"/>
    </source>
</evidence>
<dbReference type="PANTHER" id="PTHR48052">
    <property type="entry name" value="UNNAMED PRODUCT"/>
    <property type="match status" value="1"/>
</dbReference>
<evidence type="ECO:0000256" key="10">
    <source>
        <dbReference type="ARBA" id="ARBA00023170"/>
    </source>
</evidence>
<dbReference type="Pfam" id="PF23598">
    <property type="entry name" value="LRR_14"/>
    <property type="match status" value="1"/>
</dbReference>
<evidence type="ECO:0000256" key="7">
    <source>
        <dbReference type="ARBA" id="ARBA00022737"/>
    </source>
</evidence>
<dbReference type="PRINTS" id="PR00019">
    <property type="entry name" value="LEURICHRPT"/>
</dbReference>
<dbReference type="AlphaFoldDB" id="A0AAV5BW79"/>
<dbReference type="PROSITE" id="PS51450">
    <property type="entry name" value="LRR"/>
    <property type="match status" value="1"/>
</dbReference>
<dbReference type="InterPro" id="IPR003591">
    <property type="entry name" value="Leu-rich_rpt_typical-subtyp"/>
</dbReference>
<evidence type="ECO:0000256" key="12">
    <source>
        <dbReference type="SAM" id="SignalP"/>
    </source>
</evidence>
<reference evidence="15" key="1">
    <citation type="journal article" date="2018" name="DNA Res.">
        <title>Multiple hybrid de novo genome assembly of finger millet, an orphan allotetraploid crop.</title>
        <authorList>
            <person name="Hatakeyama M."/>
            <person name="Aluri S."/>
            <person name="Balachadran M.T."/>
            <person name="Sivarajan S.R."/>
            <person name="Patrignani A."/>
            <person name="Gruter S."/>
            <person name="Poveda L."/>
            <person name="Shimizu-Inatsugi R."/>
            <person name="Baeten J."/>
            <person name="Francoijs K.J."/>
            <person name="Nataraja K.N."/>
            <person name="Reddy Y.A.N."/>
            <person name="Phadnis S."/>
            <person name="Ravikumar R.L."/>
            <person name="Schlapbach R."/>
            <person name="Sreeman S.M."/>
            <person name="Shimizu K.K."/>
        </authorList>
    </citation>
    <scope>NUCLEOTIDE SEQUENCE</scope>
</reference>
<evidence type="ECO:0000256" key="4">
    <source>
        <dbReference type="ARBA" id="ARBA00022614"/>
    </source>
</evidence>
<dbReference type="InterPro" id="IPR032675">
    <property type="entry name" value="LRR_dom_sf"/>
</dbReference>
<dbReference type="FunFam" id="3.80.10.10:FF:000530">
    <property type="entry name" value="Receptor-like protein 2"/>
    <property type="match status" value="1"/>
</dbReference>
<keyword evidence="16" id="KW-1185">Reference proteome</keyword>
<dbReference type="Pfam" id="PF00560">
    <property type="entry name" value="LRR_1"/>
    <property type="match status" value="6"/>
</dbReference>
<evidence type="ECO:0000256" key="3">
    <source>
        <dbReference type="ARBA" id="ARBA00022475"/>
    </source>
</evidence>
<keyword evidence="3" id="KW-1003">Cell membrane</keyword>
<dbReference type="Proteomes" id="UP001054889">
    <property type="component" value="Unassembled WGS sequence"/>
</dbReference>
<proteinExistence type="inferred from homology"/>
<dbReference type="SMART" id="SM00369">
    <property type="entry name" value="LRR_TYP"/>
    <property type="match status" value="6"/>
</dbReference>
<dbReference type="Pfam" id="PF08263">
    <property type="entry name" value="LRRNT_2"/>
    <property type="match status" value="1"/>
</dbReference>
<evidence type="ECO:0000259" key="13">
    <source>
        <dbReference type="Pfam" id="PF08263"/>
    </source>
</evidence>
<dbReference type="InterPro" id="IPR001611">
    <property type="entry name" value="Leu-rich_rpt"/>
</dbReference>
<dbReference type="EMBL" id="BQKI01000003">
    <property type="protein sequence ID" value="GJM90242.1"/>
    <property type="molecule type" value="Genomic_DNA"/>
</dbReference>
<comment type="caution">
    <text evidence="15">The sequence shown here is derived from an EMBL/GenBank/DDBJ whole genome shotgun (WGS) entry which is preliminary data.</text>
</comment>
<comment type="subcellular location">
    <subcellularLocation>
        <location evidence="1">Cell membrane</location>
        <topology evidence="1">Single-pass type I membrane protein</topology>
    </subcellularLocation>
</comment>
<evidence type="ECO:0000313" key="15">
    <source>
        <dbReference type="EMBL" id="GJM90242.1"/>
    </source>
</evidence>
<dbReference type="FunFam" id="3.80.10.10:FF:000403">
    <property type="entry name" value="Receptor-like protein 2"/>
    <property type="match status" value="1"/>
</dbReference>
<dbReference type="SUPFAM" id="SSF52058">
    <property type="entry name" value="L domain-like"/>
    <property type="match status" value="1"/>
</dbReference>
<feature type="signal peptide" evidence="12">
    <location>
        <begin position="1"/>
        <end position="23"/>
    </location>
</feature>
<evidence type="ECO:0000259" key="14">
    <source>
        <dbReference type="Pfam" id="PF23598"/>
    </source>
</evidence>
<evidence type="ECO:0000256" key="9">
    <source>
        <dbReference type="ARBA" id="ARBA00023136"/>
    </source>
</evidence>
<keyword evidence="5" id="KW-0812">Transmembrane</keyword>
<reference evidence="15" key="2">
    <citation type="submission" date="2021-12" db="EMBL/GenBank/DDBJ databases">
        <title>Resequencing data analysis of finger millet.</title>
        <authorList>
            <person name="Hatakeyama M."/>
            <person name="Aluri S."/>
            <person name="Balachadran M.T."/>
            <person name="Sivarajan S.R."/>
            <person name="Poveda L."/>
            <person name="Shimizu-Inatsugi R."/>
            <person name="Schlapbach R."/>
            <person name="Sreeman S.M."/>
            <person name="Shimizu K.K."/>
        </authorList>
    </citation>
    <scope>NUCLEOTIDE SEQUENCE</scope>
</reference>
<gene>
    <name evidence="15" type="primary">ga06503</name>
    <name evidence="15" type="ORF">PR202_ga06503</name>
</gene>
<evidence type="ECO:0000256" key="2">
    <source>
        <dbReference type="ARBA" id="ARBA00009592"/>
    </source>
</evidence>